<name>E3S6J1_PYRTT</name>
<keyword evidence="1" id="KW-0812">Transmembrane</keyword>
<dbReference type="Proteomes" id="UP000001067">
    <property type="component" value="Unassembled WGS sequence"/>
</dbReference>
<proteinExistence type="predicted"/>
<gene>
    <name evidence="2" type="ORF">PTT_18350</name>
</gene>
<dbReference type="KEGG" id="pte:PTT_18350"/>
<evidence type="ECO:0000313" key="3">
    <source>
        <dbReference type="Proteomes" id="UP000001067"/>
    </source>
</evidence>
<organism evidence="3">
    <name type="scientific">Pyrenophora teres f. teres (strain 0-1)</name>
    <name type="common">Barley net blotch fungus</name>
    <name type="synonym">Drechslera teres f. teres</name>
    <dbReference type="NCBI Taxonomy" id="861557"/>
    <lineage>
        <taxon>Eukaryota</taxon>
        <taxon>Fungi</taxon>
        <taxon>Dikarya</taxon>
        <taxon>Ascomycota</taxon>
        <taxon>Pezizomycotina</taxon>
        <taxon>Dothideomycetes</taxon>
        <taxon>Pleosporomycetidae</taxon>
        <taxon>Pleosporales</taxon>
        <taxon>Pleosporineae</taxon>
        <taxon>Pleosporaceae</taxon>
        <taxon>Pyrenophora</taxon>
    </lineage>
</organism>
<dbReference type="HOGENOM" id="CLU_1161659_0_0_1"/>
<dbReference type="OrthoDB" id="3524679at2759"/>
<feature type="transmembrane region" description="Helical" evidence="1">
    <location>
        <begin position="159"/>
        <end position="180"/>
    </location>
</feature>
<feature type="transmembrane region" description="Helical" evidence="1">
    <location>
        <begin position="127"/>
        <end position="147"/>
    </location>
</feature>
<protein>
    <submittedName>
        <fullName evidence="2">Uncharacterized protein</fullName>
    </submittedName>
</protein>
<feature type="transmembrane region" description="Helical" evidence="1">
    <location>
        <begin position="211"/>
        <end position="230"/>
    </location>
</feature>
<evidence type="ECO:0000313" key="2">
    <source>
        <dbReference type="EMBL" id="EFQ86424.1"/>
    </source>
</evidence>
<dbReference type="eggNOG" id="ENOG502RI5U">
    <property type="taxonomic scope" value="Eukaryota"/>
</dbReference>
<feature type="transmembrane region" description="Helical" evidence="1">
    <location>
        <begin position="20"/>
        <end position="44"/>
    </location>
</feature>
<dbReference type="EMBL" id="GL537411">
    <property type="protein sequence ID" value="EFQ86424.1"/>
    <property type="molecule type" value="Genomic_DNA"/>
</dbReference>
<keyword evidence="1" id="KW-0472">Membrane</keyword>
<accession>E3S6J1</accession>
<sequence>MLPLLVLSFFRRRILTKTFFISLLTFIALLIYLFTLLGCIGKGAGMENLYWVRISQNGTAGQPPVEVRIGYYGLCASFPPNTTKPSEDAVPAPLECFPSDSPPGLSDIPMSHPVLASALILQKSSLIPIPALAAPLYLVSLIYYSIFHNRGGRNAKASKILLATSAALGMAGALCALTSAKALHEIGMLLGHQAVGGGEGEVMIQAGSWEGAALCVAAGIHLFVAMYAACGMPGFRRGF</sequence>
<keyword evidence="1" id="KW-1133">Transmembrane helix</keyword>
<keyword evidence="3" id="KW-1185">Reference proteome</keyword>
<evidence type="ECO:0000256" key="1">
    <source>
        <dbReference type="SAM" id="Phobius"/>
    </source>
</evidence>
<reference evidence="2 3" key="1">
    <citation type="journal article" date="2010" name="Genome Biol.">
        <title>A first genome assembly of the barley fungal pathogen Pyrenophora teres f. teres.</title>
        <authorList>
            <person name="Ellwood S.R."/>
            <person name="Liu Z."/>
            <person name="Syme R.A."/>
            <person name="Lai Z."/>
            <person name="Hane J.K."/>
            <person name="Keiper F."/>
            <person name="Moffat C.S."/>
            <person name="Oliver R.P."/>
            <person name="Friesen T.L."/>
        </authorList>
    </citation>
    <scope>NUCLEOTIDE SEQUENCE [LARGE SCALE GENOMIC DNA]</scope>
    <source>
        <strain evidence="2 3">0-1</strain>
    </source>
</reference>
<dbReference type="AlphaFoldDB" id="E3S6J1"/>